<dbReference type="SUPFAM" id="SSF53850">
    <property type="entry name" value="Periplasmic binding protein-like II"/>
    <property type="match status" value="1"/>
</dbReference>
<gene>
    <name evidence="2" type="ORF">AALB_0125</name>
</gene>
<evidence type="ECO:0000313" key="3">
    <source>
        <dbReference type="Proteomes" id="UP000014461"/>
    </source>
</evidence>
<protein>
    <submittedName>
        <fullName evidence="2">Uncharacterized protein</fullName>
    </submittedName>
</protein>
<dbReference type="RefSeq" id="WP_016399813.1">
    <property type="nucleotide sequence ID" value="NZ_BARX01000001.1"/>
</dbReference>
<dbReference type="Proteomes" id="UP000014461">
    <property type="component" value="Unassembled WGS sequence"/>
</dbReference>
<dbReference type="STRING" id="1331007.AALB_0125"/>
<dbReference type="OrthoDB" id="547680at2"/>
<dbReference type="Gene3D" id="3.40.190.10">
    <property type="entry name" value="Periplasmic binding protein-like II"/>
    <property type="match status" value="2"/>
</dbReference>
<accession>R9PF85</accession>
<feature type="chain" id="PRO_5004478214" evidence="1">
    <location>
        <begin position="23"/>
        <end position="293"/>
    </location>
</feature>
<comment type="caution">
    <text evidence="2">The sequence shown here is derived from an EMBL/GenBank/DDBJ whole genome shotgun (WGS) entry which is preliminary data.</text>
</comment>
<keyword evidence="1" id="KW-0732">Signal</keyword>
<dbReference type="AlphaFoldDB" id="R9PF85"/>
<keyword evidence="3" id="KW-1185">Reference proteome</keyword>
<reference evidence="2" key="1">
    <citation type="journal article" date="2013" name="Genome Announc.">
        <title>Draft Genome Sequence of Agarivorans albus Strain MKT 106T, an Agarolytic Marine Bacterium.</title>
        <authorList>
            <person name="Yasuike M."/>
            <person name="Nakamura Y."/>
            <person name="Kai W."/>
            <person name="Fujiwara A."/>
            <person name="Fukui Y."/>
            <person name="Satomi M."/>
            <person name="Sano M."/>
        </authorList>
    </citation>
    <scope>NUCLEOTIDE SEQUENCE [LARGE SCALE GENOMIC DNA]</scope>
</reference>
<organism evidence="2 3">
    <name type="scientific">Agarivorans albus MKT 106</name>
    <dbReference type="NCBI Taxonomy" id="1331007"/>
    <lineage>
        <taxon>Bacteria</taxon>
        <taxon>Pseudomonadati</taxon>
        <taxon>Pseudomonadota</taxon>
        <taxon>Gammaproteobacteria</taxon>
        <taxon>Alteromonadales</taxon>
        <taxon>Alteromonadaceae</taxon>
        <taxon>Agarivorans</taxon>
    </lineage>
</organism>
<proteinExistence type="predicted"/>
<evidence type="ECO:0000313" key="2">
    <source>
        <dbReference type="EMBL" id="GAD00045.1"/>
    </source>
</evidence>
<dbReference type="EMBL" id="BARX01000001">
    <property type="protein sequence ID" value="GAD00045.1"/>
    <property type="molecule type" value="Genomic_DNA"/>
</dbReference>
<name>R9PF85_AGAAL</name>
<sequence>MPMLRRCLMLLVIFTLVTGANAANLVVRHVQPESDKDQRHQYFIELLELALSKTEASHGSYTTQTCAVRMMQDRALQQVQRKRCIDIVWTMTSLERESKLLAVRIPLLKGLLGQRVLMIRREDLRRFKDIQQLSELGQMRAGQGMGWPDIEILEYNRLPVIEGKTYEGLFGMLERGRFDYFPRGISEIDAELKQHQREGFVAEPRILLSYPAPIYYFVNPENTALAERLEQGLRLAIDDGSFDALFRKFNYHKLADLMENRLVFKLRNPSLHPKTPIDEDKLWVLPNLVKNLR</sequence>
<evidence type="ECO:0000256" key="1">
    <source>
        <dbReference type="SAM" id="SignalP"/>
    </source>
</evidence>
<feature type="signal peptide" evidence="1">
    <location>
        <begin position="1"/>
        <end position="22"/>
    </location>
</feature>